<keyword evidence="2" id="KW-1185">Reference proteome</keyword>
<evidence type="ECO:0000313" key="2">
    <source>
        <dbReference type="Proteomes" id="UP001488805"/>
    </source>
</evidence>
<sequence>MVGSPTLYQLKQRWLLNASGGACQSAADNDAGLLSITNIVVCYGIARNVPSSALGYDSGLIYECRREESVCGLHLNNIGTTFSQVEATSAT</sequence>
<dbReference type="Proteomes" id="UP001488805">
    <property type="component" value="Unassembled WGS sequence"/>
</dbReference>
<dbReference type="AlphaFoldDB" id="A0AAW1F590"/>
<accession>A0AAW1F590</accession>
<comment type="caution">
    <text evidence="1">The sequence shown here is derived from an EMBL/GenBank/DDBJ whole genome shotgun (WGS) entry which is preliminary data.</text>
</comment>
<proteinExistence type="predicted"/>
<protein>
    <submittedName>
        <fullName evidence="1">Uncharacterized protein</fullName>
    </submittedName>
</protein>
<evidence type="ECO:0000313" key="1">
    <source>
        <dbReference type="EMBL" id="KAK9530046.1"/>
    </source>
</evidence>
<name>A0AAW1F590_ZOAVI</name>
<organism evidence="1 2">
    <name type="scientific">Zoarces viviparus</name>
    <name type="common">Viviparous eelpout</name>
    <name type="synonym">Blennius viviparus</name>
    <dbReference type="NCBI Taxonomy" id="48416"/>
    <lineage>
        <taxon>Eukaryota</taxon>
        <taxon>Metazoa</taxon>
        <taxon>Chordata</taxon>
        <taxon>Craniata</taxon>
        <taxon>Vertebrata</taxon>
        <taxon>Euteleostomi</taxon>
        <taxon>Actinopterygii</taxon>
        <taxon>Neopterygii</taxon>
        <taxon>Teleostei</taxon>
        <taxon>Neoteleostei</taxon>
        <taxon>Acanthomorphata</taxon>
        <taxon>Eupercaria</taxon>
        <taxon>Perciformes</taxon>
        <taxon>Cottioidei</taxon>
        <taxon>Zoarcales</taxon>
        <taxon>Zoarcidae</taxon>
        <taxon>Zoarcinae</taxon>
        <taxon>Zoarces</taxon>
    </lineage>
</organism>
<reference evidence="1 2" key="1">
    <citation type="journal article" date="2024" name="Genome Biol. Evol.">
        <title>Chromosome-level genome assembly of the viviparous eelpout Zoarces viviparus.</title>
        <authorList>
            <person name="Fuhrmann N."/>
            <person name="Brasseur M.V."/>
            <person name="Bakowski C.E."/>
            <person name="Podsiadlowski L."/>
            <person name="Prost S."/>
            <person name="Krehenwinkel H."/>
            <person name="Mayer C."/>
        </authorList>
    </citation>
    <scope>NUCLEOTIDE SEQUENCE [LARGE SCALE GENOMIC DNA]</scope>
    <source>
        <strain evidence="1">NO-MEL_2022_Ind0_liver</strain>
    </source>
</reference>
<gene>
    <name evidence="1" type="ORF">VZT92_011581</name>
</gene>
<dbReference type="EMBL" id="JBCEZU010000100">
    <property type="protein sequence ID" value="KAK9530046.1"/>
    <property type="molecule type" value="Genomic_DNA"/>
</dbReference>